<evidence type="ECO:0000313" key="2">
    <source>
        <dbReference type="Proteomes" id="UP001054252"/>
    </source>
</evidence>
<reference evidence="1 2" key="1">
    <citation type="journal article" date="2021" name="Commun. Biol.">
        <title>The genome of Shorea leprosula (Dipterocarpaceae) highlights the ecological relevance of drought in aseasonal tropical rainforests.</title>
        <authorList>
            <person name="Ng K.K.S."/>
            <person name="Kobayashi M.J."/>
            <person name="Fawcett J.A."/>
            <person name="Hatakeyama M."/>
            <person name="Paape T."/>
            <person name="Ng C.H."/>
            <person name="Ang C.C."/>
            <person name="Tnah L.H."/>
            <person name="Lee C.T."/>
            <person name="Nishiyama T."/>
            <person name="Sese J."/>
            <person name="O'Brien M.J."/>
            <person name="Copetti D."/>
            <person name="Mohd Noor M.I."/>
            <person name="Ong R.C."/>
            <person name="Putra M."/>
            <person name="Sireger I.Z."/>
            <person name="Indrioko S."/>
            <person name="Kosugi Y."/>
            <person name="Izuno A."/>
            <person name="Isagi Y."/>
            <person name="Lee S.L."/>
            <person name="Shimizu K.K."/>
        </authorList>
    </citation>
    <scope>NUCLEOTIDE SEQUENCE [LARGE SCALE GENOMIC DNA]</scope>
    <source>
        <strain evidence="1">214</strain>
    </source>
</reference>
<gene>
    <name evidence="1" type="ORF">SLEP1_g11299</name>
</gene>
<dbReference type="Proteomes" id="UP001054252">
    <property type="component" value="Unassembled WGS sequence"/>
</dbReference>
<dbReference type="EMBL" id="BPVZ01000012">
    <property type="protein sequence ID" value="GKU98276.1"/>
    <property type="molecule type" value="Genomic_DNA"/>
</dbReference>
<protein>
    <submittedName>
        <fullName evidence="1">Uncharacterized protein</fullName>
    </submittedName>
</protein>
<accession>A0AAV5IFD5</accession>
<evidence type="ECO:0000313" key="1">
    <source>
        <dbReference type="EMBL" id="GKU98276.1"/>
    </source>
</evidence>
<sequence>MQHSSIIYYLGAFADLFLQVWQATKIQKERASRTNLRQEEARVGLSIQHLKRAGGIEALLKDASLVCAVAGCASLVSINIEEAVQLIPFTEDTANLCHPLLLLSCMRTHIQMCDFHQ</sequence>
<dbReference type="AlphaFoldDB" id="A0AAV5IFD5"/>
<comment type="caution">
    <text evidence="1">The sequence shown here is derived from an EMBL/GenBank/DDBJ whole genome shotgun (WGS) entry which is preliminary data.</text>
</comment>
<name>A0AAV5IFD5_9ROSI</name>
<keyword evidence="2" id="KW-1185">Reference proteome</keyword>
<organism evidence="1 2">
    <name type="scientific">Rubroshorea leprosula</name>
    <dbReference type="NCBI Taxonomy" id="152421"/>
    <lineage>
        <taxon>Eukaryota</taxon>
        <taxon>Viridiplantae</taxon>
        <taxon>Streptophyta</taxon>
        <taxon>Embryophyta</taxon>
        <taxon>Tracheophyta</taxon>
        <taxon>Spermatophyta</taxon>
        <taxon>Magnoliopsida</taxon>
        <taxon>eudicotyledons</taxon>
        <taxon>Gunneridae</taxon>
        <taxon>Pentapetalae</taxon>
        <taxon>rosids</taxon>
        <taxon>malvids</taxon>
        <taxon>Malvales</taxon>
        <taxon>Dipterocarpaceae</taxon>
        <taxon>Rubroshorea</taxon>
    </lineage>
</organism>
<proteinExistence type="predicted"/>